<feature type="domain" description="F-box" evidence="1">
    <location>
        <begin position="23"/>
        <end position="65"/>
    </location>
</feature>
<dbReference type="Gramene" id="TRITD6Bv1G018110.3">
    <property type="protein sequence ID" value="TRITD6Bv1G018110.3"/>
    <property type="gene ID" value="TRITD6Bv1G018110"/>
</dbReference>
<dbReference type="InterPro" id="IPR056594">
    <property type="entry name" value="AT5G49610-like_b-prop"/>
</dbReference>
<evidence type="ECO:0000259" key="2">
    <source>
        <dbReference type="Pfam" id="PF23635"/>
    </source>
</evidence>
<gene>
    <name evidence="3" type="ORF">TRITD_6Bv1G018110</name>
</gene>
<name>A0A9R0YE90_TRITD</name>
<dbReference type="EMBL" id="LT934122">
    <property type="protein sequence ID" value="VAI53785.1"/>
    <property type="molecule type" value="Genomic_DNA"/>
</dbReference>
<dbReference type="Pfam" id="PF23635">
    <property type="entry name" value="Beta-prop_AT5G49610-like"/>
    <property type="match status" value="1"/>
</dbReference>
<proteinExistence type="predicted"/>
<evidence type="ECO:0000259" key="1">
    <source>
        <dbReference type="Pfam" id="PF12937"/>
    </source>
</evidence>
<dbReference type="Proteomes" id="UP000324705">
    <property type="component" value="Chromosome 6B"/>
</dbReference>
<dbReference type="InterPro" id="IPR001810">
    <property type="entry name" value="F-box_dom"/>
</dbReference>
<dbReference type="InterPro" id="IPR036047">
    <property type="entry name" value="F-box-like_dom_sf"/>
</dbReference>
<dbReference type="PANTHER" id="PTHR32133:SF320">
    <property type="entry name" value="F-BOX DOMAIN-CONTAINING PROTEIN"/>
    <property type="match status" value="1"/>
</dbReference>
<organism evidence="3 4">
    <name type="scientific">Triticum turgidum subsp. durum</name>
    <name type="common">Durum wheat</name>
    <name type="synonym">Triticum durum</name>
    <dbReference type="NCBI Taxonomy" id="4567"/>
    <lineage>
        <taxon>Eukaryota</taxon>
        <taxon>Viridiplantae</taxon>
        <taxon>Streptophyta</taxon>
        <taxon>Embryophyta</taxon>
        <taxon>Tracheophyta</taxon>
        <taxon>Spermatophyta</taxon>
        <taxon>Magnoliopsida</taxon>
        <taxon>Liliopsida</taxon>
        <taxon>Poales</taxon>
        <taxon>Poaceae</taxon>
        <taxon>BOP clade</taxon>
        <taxon>Pooideae</taxon>
        <taxon>Triticodae</taxon>
        <taxon>Triticeae</taxon>
        <taxon>Triticinae</taxon>
        <taxon>Triticum</taxon>
    </lineage>
</organism>
<feature type="domain" description="F-box protein AT5G49610-like beta-propeller" evidence="2">
    <location>
        <begin position="114"/>
        <end position="364"/>
    </location>
</feature>
<sequence>MTSHRRRPLLRSRSSAAPPLDDDDLLSEILLRLPPLPSSLPRASAVCKRWRCLAYNPAFSRRFRLHHRRNPPLLGYFRAGIPKLCFQPTMAAPNRVPPGRLSLKFNSYVRVLGRRHGLVLILEWPQLLVCDPVTGHQHRLAYPPEFDPDNSLINGAVLRSAAGAGDVHFQVVLVGSDYEKKLLACVYSSETGVWGTLISTPIPSGNSLCTRVCWEHAVLVGDSLYWILAGTTLFNLLEFDLKTESLAALPLPADKPYDAVLMNCPEGRFTVMRAEGGGLGLLSVSGFTAQIWKRKTDFDGVTSWGMGATVELDKRLSMDSEDYLDIEGYAEDNNLVFLWTGRSLFTVKLEPLQCNKLFDTNNRACYYPFEAVYATGNNMPLRCRYKKSSYFLIIGLWNAFRILSC</sequence>
<dbReference type="SUPFAM" id="SSF81383">
    <property type="entry name" value="F-box domain"/>
    <property type="match status" value="1"/>
</dbReference>
<dbReference type="AlphaFoldDB" id="A0A9R0YE90"/>
<keyword evidence="4" id="KW-1185">Reference proteome</keyword>
<evidence type="ECO:0000313" key="3">
    <source>
        <dbReference type="EMBL" id="VAI53785.1"/>
    </source>
</evidence>
<dbReference type="Gene3D" id="1.20.1280.50">
    <property type="match status" value="1"/>
</dbReference>
<dbReference type="Pfam" id="PF12937">
    <property type="entry name" value="F-box-like"/>
    <property type="match status" value="1"/>
</dbReference>
<reference evidence="3 4" key="1">
    <citation type="submission" date="2017-09" db="EMBL/GenBank/DDBJ databases">
        <authorList>
            <consortium name="International Durum Wheat Genome Sequencing Consortium (IDWGSC)"/>
            <person name="Milanesi L."/>
        </authorList>
    </citation>
    <scope>NUCLEOTIDE SEQUENCE [LARGE SCALE GENOMIC DNA]</scope>
    <source>
        <strain evidence="4">cv. Svevo</strain>
    </source>
</reference>
<accession>A0A9R0YE90</accession>
<evidence type="ECO:0008006" key="5">
    <source>
        <dbReference type="Google" id="ProtNLM"/>
    </source>
</evidence>
<evidence type="ECO:0000313" key="4">
    <source>
        <dbReference type="Proteomes" id="UP000324705"/>
    </source>
</evidence>
<dbReference type="PANTHER" id="PTHR32133">
    <property type="entry name" value="OS07G0120400 PROTEIN"/>
    <property type="match status" value="1"/>
</dbReference>
<protein>
    <recommendedName>
        <fullName evidence="5">F-box domain-containing protein</fullName>
    </recommendedName>
</protein>